<dbReference type="InterPro" id="IPR002347">
    <property type="entry name" value="SDR_fam"/>
</dbReference>
<keyword evidence="3" id="KW-0560">Oxidoreductase</keyword>
<proteinExistence type="inferred from homology"/>
<dbReference type="Pfam" id="PF00106">
    <property type="entry name" value="adh_short"/>
    <property type="match status" value="1"/>
</dbReference>
<comment type="caution">
    <text evidence="5">The sequence shown here is derived from an EMBL/GenBank/DDBJ whole genome shotgun (WGS) entry which is preliminary data.</text>
</comment>
<dbReference type="PRINTS" id="PR00081">
    <property type="entry name" value="GDHRDH"/>
</dbReference>
<name>A0A8H3GMJ0_9AGAM</name>
<evidence type="ECO:0000256" key="2">
    <source>
        <dbReference type="ARBA" id="ARBA00022857"/>
    </source>
</evidence>
<dbReference type="EMBL" id="CAJMWT010002882">
    <property type="protein sequence ID" value="CAE6457127.1"/>
    <property type="molecule type" value="Genomic_DNA"/>
</dbReference>
<evidence type="ECO:0000256" key="4">
    <source>
        <dbReference type="RuleBase" id="RU000363"/>
    </source>
</evidence>
<dbReference type="PANTHER" id="PTHR24320">
    <property type="entry name" value="RETINOL DEHYDROGENASE"/>
    <property type="match status" value="1"/>
</dbReference>
<evidence type="ECO:0000256" key="1">
    <source>
        <dbReference type="ARBA" id="ARBA00006484"/>
    </source>
</evidence>
<protein>
    <submittedName>
        <fullName evidence="5">Uncharacterized protein</fullName>
    </submittedName>
</protein>
<gene>
    <name evidence="5" type="ORF">RDB_LOCUS92635</name>
</gene>
<dbReference type="Gene3D" id="3.40.50.720">
    <property type="entry name" value="NAD(P)-binding Rossmann-like Domain"/>
    <property type="match status" value="1"/>
</dbReference>
<evidence type="ECO:0000256" key="3">
    <source>
        <dbReference type="ARBA" id="ARBA00023002"/>
    </source>
</evidence>
<sequence length="413" mass="45060">MPSCYGRVHYLNTFVRAISSEHSSSSFLVLFPSSSSLNMRFSYIGLTSLVGGVLCAPSLLSRAEDWKIALGWDGKTTTPAQLDPSNVVKPGPGRPAAAAISGGVYFCTDADFKGKCLFVSGFVENQCINFGNEFNNQVTSFGPDKGLACLLYSDWDCKGTNPGGWIVNPAQLGYDSRGIGFETAKQLYKLGGTVYLGVRSEDSARQAIERIRADVTRSDGQLKWLPLDLSTVGQARESAEAFLKMEDRLDVLINNACLGDAPFELNEDGIEKMMAINHVGHYVLTTTLLDLMKQTSSEKGSDVRIVNVSSVVHNAWGSKTQISFSDPLDMSKPFPPKKPNTWSHIIARYSRTKLANLLFTQELQRRLDKENSNIITVSVHPGYVATGGWSSGIDGKNAYIGLDIGHPCQIVPR</sequence>
<dbReference type="PANTHER" id="PTHR24320:SF282">
    <property type="entry name" value="WW DOMAIN-CONTAINING OXIDOREDUCTASE"/>
    <property type="match status" value="1"/>
</dbReference>
<evidence type="ECO:0000313" key="6">
    <source>
        <dbReference type="Proteomes" id="UP000663843"/>
    </source>
</evidence>
<dbReference type="AlphaFoldDB" id="A0A8H3GMJ0"/>
<accession>A0A8H3GMJ0</accession>
<dbReference type="SUPFAM" id="SSF51735">
    <property type="entry name" value="NAD(P)-binding Rossmann-fold domains"/>
    <property type="match status" value="1"/>
</dbReference>
<dbReference type="InterPro" id="IPR036291">
    <property type="entry name" value="NAD(P)-bd_dom_sf"/>
</dbReference>
<dbReference type="PRINTS" id="PR00080">
    <property type="entry name" value="SDRFAMILY"/>
</dbReference>
<organism evidence="5 6">
    <name type="scientific">Rhizoctonia solani</name>
    <dbReference type="NCBI Taxonomy" id="456999"/>
    <lineage>
        <taxon>Eukaryota</taxon>
        <taxon>Fungi</taxon>
        <taxon>Dikarya</taxon>
        <taxon>Basidiomycota</taxon>
        <taxon>Agaricomycotina</taxon>
        <taxon>Agaricomycetes</taxon>
        <taxon>Cantharellales</taxon>
        <taxon>Ceratobasidiaceae</taxon>
        <taxon>Rhizoctonia</taxon>
    </lineage>
</organism>
<reference evidence="5" key="1">
    <citation type="submission" date="2021-01" db="EMBL/GenBank/DDBJ databases">
        <authorList>
            <person name="Kaushik A."/>
        </authorList>
    </citation>
    <scope>NUCLEOTIDE SEQUENCE</scope>
    <source>
        <strain evidence="5">AG2-2IIIB</strain>
    </source>
</reference>
<keyword evidence="2" id="KW-0521">NADP</keyword>
<dbReference type="Proteomes" id="UP000663843">
    <property type="component" value="Unassembled WGS sequence"/>
</dbReference>
<dbReference type="GO" id="GO:0016491">
    <property type="term" value="F:oxidoreductase activity"/>
    <property type="evidence" value="ECO:0007669"/>
    <property type="project" value="UniProtKB-KW"/>
</dbReference>
<evidence type="ECO:0000313" key="5">
    <source>
        <dbReference type="EMBL" id="CAE6457127.1"/>
    </source>
</evidence>
<comment type="similarity">
    <text evidence="1 4">Belongs to the short-chain dehydrogenases/reductases (SDR) family.</text>
</comment>